<evidence type="ECO:0000313" key="1">
    <source>
        <dbReference type="EMBL" id="PWB09148.1"/>
    </source>
</evidence>
<name>A0A2V1IVX1_9BACT</name>
<dbReference type="Proteomes" id="UP000244925">
    <property type="component" value="Unassembled WGS sequence"/>
</dbReference>
<dbReference type="AlphaFoldDB" id="A0A2V1IVX1"/>
<protein>
    <submittedName>
        <fullName evidence="1">Uncharacterized protein</fullName>
    </submittedName>
</protein>
<accession>A0A2V1IVX1</accession>
<sequence>MQAELMSTFASRSNHHYDAARIEHSGYRCDGAIQLMIFDKTSTTTQFTENEVVMGGGVFL</sequence>
<keyword evidence="2" id="KW-1185">Reference proteome</keyword>
<dbReference type="EMBL" id="PUBV01000003">
    <property type="protein sequence ID" value="PWB09148.1"/>
    <property type="molecule type" value="Genomic_DNA"/>
</dbReference>
<reference evidence="2" key="1">
    <citation type="submission" date="2018-02" db="EMBL/GenBank/DDBJ databases">
        <authorList>
            <person name="Clavel T."/>
            <person name="Strowig T."/>
        </authorList>
    </citation>
    <scope>NUCLEOTIDE SEQUENCE [LARGE SCALE GENOMIC DNA]</scope>
    <source>
        <strain evidence="2">DSM 100764</strain>
    </source>
</reference>
<evidence type="ECO:0000313" key="2">
    <source>
        <dbReference type="Proteomes" id="UP000244925"/>
    </source>
</evidence>
<comment type="caution">
    <text evidence="1">The sequence shown here is derived from an EMBL/GenBank/DDBJ whole genome shotgun (WGS) entry which is preliminary data.</text>
</comment>
<proteinExistence type="predicted"/>
<organism evidence="1 2">
    <name type="scientific">Paramuribaculum intestinale</name>
    <dbReference type="NCBI Taxonomy" id="2094151"/>
    <lineage>
        <taxon>Bacteria</taxon>
        <taxon>Pseudomonadati</taxon>
        <taxon>Bacteroidota</taxon>
        <taxon>Bacteroidia</taxon>
        <taxon>Bacteroidales</taxon>
        <taxon>Muribaculaceae</taxon>
        <taxon>Paramuribaculum</taxon>
    </lineage>
</organism>
<gene>
    <name evidence="1" type="ORF">C5O25_02575</name>
</gene>